<dbReference type="PROSITE" id="PS50930">
    <property type="entry name" value="HTH_LYTTR"/>
    <property type="match status" value="1"/>
</dbReference>
<dbReference type="InterPro" id="IPR001789">
    <property type="entry name" value="Sig_transdc_resp-reg_receiver"/>
</dbReference>
<dbReference type="Proteomes" id="UP000269226">
    <property type="component" value="Chromosome"/>
</dbReference>
<dbReference type="SMART" id="SM00448">
    <property type="entry name" value="REC"/>
    <property type="match status" value="1"/>
</dbReference>
<dbReference type="AlphaFoldDB" id="A0A2Z5Y085"/>
<feature type="domain" description="Response regulatory" evidence="2">
    <location>
        <begin position="3"/>
        <end position="123"/>
    </location>
</feature>
<dbReference type="InterPro" id="IPR046947">
    <property type="entry name" value="LytR-like"/>
</dbReference>
<keyword evidence="1" id="KW-0597">Phosphoprotein</keyword>
<dbReference type="SMART" id="SM00850">
    <property type="entry name" value="LytTR"/>
    <property type="match status" value="1"/>
</dbReference>
<dbReference type="SUPFAM" id="SSF52172">
    <property type="entry name" value="CheY-like"/>
    <property type="match status" value="1"/>
</dbReference>
<dbReference type="InterPro" id="IPR007492">
    <property type="entry name" value="LytTR_DNA-bd_dom"/>
</dbReference>
<dbReference type="PANTHER" id="PTHR37299">
    <property type="entry name" value="TRANSCRIPTIONAL REGULATOR-RELATED"/>
    <property type="match status" value="1"/>
</dbReference>
<evidence type="ECO:0000259" key="2">
    <source>
        <dbReference type="PROSITE" id="PS50110"/>
    </source>
</evidence>
<dbReference type="PANTHER" id="PTHR37299:SF1">
    <property type="entry name" value="STAGE 0 SPORULATION PROTEIN A HOMOLOG"/>
    <property type="match status" value="1"/>
</dbReference>
<name>A0A2Z5Y085_9ENTE</name>
<feature type="modified residue" description="4-aspartylphosphate" evidence="1">
    <location>
        <position position="60"/>
    </location>
</feature>
<dbReference type="PROSITE" id="PS50110">
    <property type="entry name" value="RESPONSE_REGULATORY"/>
    <property type="match status" value="1"/>
</dbReference>
<gene>
    <name evidence="4" type="ORF">DAT561_0052</name>
</gene>
<dbReference type="RefSeq" id="WP_014372838.1">
    <property type="nucleotide sequence ID" value="NZ_AP018492.1"/>
</dbReference>
<organism evidence="4 5">
    <name type="scientific">Melissococcus plutonius</name>
    <dbReference type="NCBI Taxonomy" id="33970"/>
    <lineage>
        <taxon>Bacteria</taxon>
        <taxon>Bacillati</taxon>
        <taxon>Bacillota</taxon>
        <taxon>Bacilli</taxon>
        <taxon>Lactobacillales</taxon>
        <taxon>Enterococcaceae</taxon>
        <taxon>Melissococcus</taxon>
    </lineage>
</organism>
<reference evidence="4 5" key="1">
    <citation type="submission" date="2018-01" db="EMBL/GenBank/DDBJ databases">
        <title>Whole genome sequence of Melissococcus plutonius DAT561.</title>
        <authorList>
            <person name="Okumura K."/>
            <person name="Takamatsu D."/>
            <person name="Okura M."/>
        </authorList>
    </citation>
    <scope>NUCLEOTIDE SEQUENCE [LARGE SCALE GENOMIC DNA]</scope>
    <source>
        <strain evidence="4 5">DAT561</strain>
    </source>
</reference>
<evidence type="ECO:0000256" key="1">
    <source>
        <dbReference type="PROSITE-ProRule" id="PRU00169"/>
    </source>
</evidence>
<evidence type="ECO:0000259" key="3">
    <source>
        <dbReference type="PROSITE" id="PS50930"/>
    </source>
</evidence>
<sequence>MYKIAICDDDVFQNTYLEQLIENFFINRGIKFELDIYQNGYSLIDAITKQKLIYQILFLDIEMAELNGIDTARKIRKYDKKILLSYITSYDKYTIESFEVFPFRYLLKPVNEEKIDKLLDLAIEEININNNYLFFKSGSEEHQMIYDKIITISSERGRQIRVENTMGKDILFYGKIKELELKLDLLRFVKVNSGTIVNMNYIDYIADKVIYLTNGNRIILSRGQSKMFKECYNRFIERAIGI</sequence>
<dbReference type="GeneID" id="57042623"/>
<accession>A0A2Z5Y085</accession>
<dbReference type="GO" id="GO:0000156">
    <property type="term" value="F:phosphorelay response regulator activity"/>
    <property type="evidence" value="ECO:0007669"/>
    <property type="project" value="InterPro"/>
</dbReference>
<proteinExistence type="predicted"/>
<evidence type="ECO:0000313" key="4">
    <source>
        <dbReference type="EMBL" id="BBC60224.1"/>
    </source>
</evidence>
<dbReference type="Pfam" id="PF00072">
    <property type="entry name" value="Response_reg"/>
    <property type="match status" value="1"/>
</dbReference>
<dbReference type="Pfam" id="PF04397">
    <property type="entry name" value="LytTR"/>
    <property type="match status" value="1"/>
</dbReference>
<evidence type="ECO:0000313" key="5">
    <source>
        <dbReference type="Proteomes" id="UP000269226"/>
    </source>
</evidence>
<protein>
    <submittedName>
        <fullName evidence="4">Two-component transcriptional response regulator, LuxR family</fullName>
    </submittedName>
</protein>
<feature type="domain" description="HTH LytTR-type" evidence="3">
    <location>
        <begin position="133"/>
        <end position="234"/>
    </location>
</feature>
<dbReference type="Gene3D" id="2.40.50.1020">
    <property type="entry name" value="LytTr DNA-binding domain"/>
    <property type="match status" value="1"/>
</dbReference>
<dbReference type="GO" id="GO:0003677">
    <property type="term" value="F:DNA binding"/>
    <property type="evidence" value="ECO:0007669"/>
    <property type="project" value="InterPro"/>
</dbReference>
<dbReference type="InterPro" id="IPR011006">
    <property type="entry name" value="CheY-like_superfamily"/>
</dbReference>
<dbReference type="EMBL" id="AP018492">
    <property type="protein sequence ID" value="BBC60224.1"/>
    <property type="molecule type" value="Genomic_DNA"/>
</dbReference>
<dbReference type="Gene3D" id="3.40.50.2300">
    <property type="match status" value="1"/>
</dbReference>